<proteinExistence type="predicted"/>
<reference evidence="2" key="1">
    <citation type="submission" date="2019-12" db="EMBL/GenBank/DDBJ databases">
        <title>High-Quality draft genome sequences of three cyanobacteria isolated from the limestone walls of the Old Cathedral of Coimbra.</title>
        <authorList>
            <person name="Tiago I."/>
            <person name="Soares F."/>
            <person name="Portugal A."/>
        </authorList>
    </citation>
    <scope>NUCLEOTIDE SEQUENCE [LARGE SCALE GENOMIC DNA]</scope>
    <source>
        <strain evidence="2">C</strain>
    </source>
</reference>
<protein>
    <recommendedName>
        <fullName evidence="1">Macrodomain effector MavL domain-containing protein</fullName>
    </recommendedName>
</protein>
<evidence type="ECO:0000313" key="3">
    <source>
        <dbReference type="Proteomes" id="UP000607397"/>
    </source>
</evidence>
<keyword evidence="3" id="KW-1185">Reference proteome</keyword>
<evidence type="ECO:0000259" key="1">
    <source>
        <dbReference type="Pfam" id="PF24754"/>
    </source>
</evidence>
<organism evidence="2 3">
    <name type="scientific">Petrachloros mirabilis ULC683</name>
    <dbReference type="NCBI Taxonomy" id="2781853"/>
    <lineage>
        <taxon>Bacteria</taxon>
        <taxon>Bacillati</taxon>
        <taxon>Cyanobacteriota</taxon>
        <taxon>Cyanophyceae</taxon>
        <taxon>Synechococcales</taxon>
        <taxon>Petrachlorosaceae</taxon>
        <taxon>Petrachloros</taxon>
        <taxon>Petrachloros mirabilis</taxon>
    </lineage>
</organism>
<dbReference type="InterPro" id="IPR057098">
    <property type="entry name" value="MavL"/>
</dbReference>
<dbReference type="EMBL" id="WVIC01000001">
    <property type="protein sequence ID" value="NCJ05014.1"/>
    <property type="molecule type" value="Genomic_DNA"/>
</dbReference>
<name>A0A8K2AGQ2_9CYAN</name>
<sequence>MPMQTVGGAAAPRYSIIIPEKTMVRAAQYLEELQIGRREPGAYLQHCLQDADIRSLTELDLLGRLIDTKRPQIFAETAVFGDGSDWSLTELGLLGDVSIAAQVTIFDNGNHHAPTPHEPPFSGMLVFTPGALLRNGLGKTPADWNEIIGVSEQLSTAGYYSLYQRRLLPVFRYINHRAAKPRSALVTVPGLGCGQFAGRFRGQLGTHLQGVLQRLLSESGATLPNLKAVYFDPYSECENIRSEINGISFMVRPLRLAGNQGKSQLCHPTAYAEQGDDFSGCTLYSLVAWDHVSWPGNDFFMGSRTTDDGVKAAATNSMSVLTGVEGQYDPGQGKYQPPYPYHNWEQVVAEGMRTNGLRLWNPLALWQPSELT</sequence>
<gene>
    <name evidence="2" type="ORF">GS597_00455</name>
</gene>
<comment type="caution">
    <text evidence="2">The sequence shown here is derived from an EMBL/GenBank/DDBJ whole genome shotgun (WGS) entry which is preliminary data.</text>
</comment>
<dbReference type="AlphaFoldDB" id="A0A8K2AGQ2"/>
<dbReference type="Pfam" id="PF24754">
    <property type="entry name" value="MavL"/>
    <property type="match status" value="1"/>
</dbReference>
<dbReference type="Proteomes" id="UP000607397">
    <property type="component" value="Unassembled WGS sequence"/>
</dbReference>
<accession>A0A8K2AGQ2</accession>
<evidence type="ECO:0000313" key="2">
    <source>
        <dbReference type="EMBL" id="NCJ05014.1"/>
    </source>
</evidence>
<feature type="domain" description="Macrodomain effector MavL" evidence="1">
    <location>
        <begin position="14"/>
        <end position="341"/>
    </location>
</feature>